<proteinExistence type="predicted"/>
<comment type="caution">
    <text evidence="1">The sequence shown here is derived from an EMBL/GenBank/DDBJ whole genome shotgun (WGS) entry which is preliminary data.</text>
</comment>
<protein>
    <submittedName>
        <fullName evidence="1">Uncharacterized protein</fullName>
    </submittedName>
</protein>
<organism evidence="1 2">
    <name type="scientific">Maribacter confluentis</name>
    <dbReference type="NCBI Taxonomy" id="1656093"/>
    <lineage>
        <taxon>Bacteria</taxon>
        <taxon>Pseudomonadati</taxon>
        <taxon>Bacteroidota</taxon>
        <taxon>Flavobacteriia</taxon>
        <taxon>Flavobacteriales</taxon>
        <taxon>Flavobacteriaceae</taxon>
        <taxon>Maribacter</taxon>
    </lineage>
</organism>
<dbReference type="EMBL" id="JAUKUC010000001">
    <property type="protein sequence ID" value="MDO1511646.1"/>
    <property type="molecule type" value="Genomic_DNA"/>
</dbReference>
<name>A0ABT8RL33_9FLAO</name>
<accession>A0ABT8RL33</accession>
<dbReference type="RefSeq" id="WP_304434899.1">
    <property type="nucleotide sequence ID" value="NZ_JAUKUC010000001.1"/>
</dbReference>
<gene>
    <name evidence="1" type="ORF">Q2T41_03065</name>
</gene>
<keyword evidence="2" id="KW-1185">Reference proteome</keyword>
<dbReference type="Proteomes" id="UP001168579">
    <property type="component" value="Unassembled WGS sequence"/>
</dbReference>
<evidence type="ECO:0000313" key="2">
    <source>
        <dbReference type="Proteomes" id="UP001168579"/>
    </source>
</evidence>
<evidence type="ECO:0000313" key="1">
    <source>
        <dbReference type="EMBL" id="MDO1511646.1"/>
    </source>
</evidence>
<reference evidence="1" key="2">
    <citation type="submission" date="2023-06" db="EMBL/GenBank/DDBJ databases">
        <authorList>
            <person name="Lucena T."/>
            <person name="Sun Q."/>
        </authorList>
    </citation>
    <scope>NUCLEOTIDE SEQUENCE</scope>
    <source>
        <strain evidence="1">CECT 8869</strain>
    </source>
</reference>
<sequence length="31" mass="3511">MVEKKKYITGGIGATHEMKLLYGLYQKLIIA</sequence>
<reference evidence="1" key="1">
    <citation type="journal article" date="2014" name="Int. J. Syst. Evol. Microbiol.">
        <title>Complete genome of a new Firmicutes species belonging to the dominant human colonic microbiota ('Ruminococcus bicirculans') reveals two chromosomes and a selective capacity to utilize plant glucans.</title>
        <authorList>
            <consortium name="NISC Comparative Sequencing Program"/>
            <person name="Wegmann U."/>
            <person name="Louis P."/>
            <person name="Goesmann A."/>
            <person name="Henrissat B."/>
            <person name="Duncan S.H."/>
            <person name="Flint H.J."/>
        </authorList>
    </citation>
    <scope>NUCLEOTIDE SEQUENCE</scope>
    <source>
        <strain evidence="1">CECT 8869</strain>
    </source>
</reference>